<comment type="caution">
    <text evidence="3">The sequence shown here is derived from an EMBL/GenBank/DDBJ whole genome shotgun (WGS) entry which is preliminary data.</text>
</comment>
<feature type="compositionally biased region" description="Polar residues" evidence="1">
    <location>
        <begin position="42"/>
        <end position="51"/>
    </location>
</feature>
<feature type="transmembrane region" description="Helical" evidence="2">
    <location>
        <begin position="146"/>
        <end position="164"/>
    </location>
</feature>
<dbReference type="EMBL" id="DUAV01000012">
    <property type="protein sequence ID" value="HIG63174.1"/>
    <property type="molecule type" value="Genomic_DNA"/>
</dbReference>
<keyword evidence="2" id="KW-1133">Transmembrane helix</keyword>
<gene>
    <name evidence="3" type="ORF">EYQ16_01445</name>
</gene>
<evidence type="ECO:0000313" key="3">
    <source>
        <dbReference type="EMBL" id="HIG63174.1"/>
    </source>
</evidence>
<name>A0A7C7ZD11_9ARCH</name>
<accession>A0A7C7ZD11</accession>
<evidence type="ECO:0000313" key="4">
    <source>
        <dbReference type="Proteomes" id="UP000589516"/>
    </source>
</evidence>
<feature type="transmembrane region" description="Helical" evidence="2">
    <location>
        <begin position="65"/>
        <end position="85"/>
    </location>
</feature>
<keyword evidence="2" id="KW-0812">Transmembrane</keyword>
<organism evidence="3 4">
    <name type="scientific">Marine Group III euryarchaeote</name>
    <dbReference type="NCBI Taxonomy" id="2173149"/>
    <lineage>
        <taxon>Archaea</taxon>
        <taxon>Methanobacteriati</taxon>
        <taxon>Thermoplasmatota</taxon>
        <taxon>Thermoplasmata</taxon>
        <taxon>Candidatus Thermoprofundales</taxon>
    </lineage>
</organism>
<feature type="region of interest" description="Disordered" evidence="1">
    <location>
        <begin position="1"/>
        <end position="55"/>
    </location>
</feature>
<protein>
    <submittedName>
        <fullName evidence="3">Uncharacterized protein</fullName>
    </submittedName>
</protein>
<reference evidence="4" key="1">
    <citation type="journal article" date="2019" name="bioRxiv">
        <title>Genome diversification in globally distributed novel marine Proteobacteria is linked to environmental adaptation.</title>
        <authorList>
            <person name="Zhou Z."/>
            <person name="Tran P.Q."/>
            <person name="Kieft K."/>
            <person name="Anantharaman K."/>
        </authorList>
    </citation>
    <scope>NUCLEOTIDE SEQUENCE [LARGE SCALE GENOMIC DNA]</scope>
</reference>
<dbReference type="AlphaFoldDB" id="A0A7C7ZD11"/>
<feature type="compositionally biased region" description="Basic and acidic residues" evidence="1">
    <location>
        <begin position="20"/>
        <end position="30"/>
    </location>
</feature>
<evidence type="ECO:0000256" key="1">
    <source>
        <dbReference type="SAM" id="MobiDB-lite"/>
    </source>
</evidence>
<feature type="transmembrane region" description="Helical" evidence="2">
    <location>
        <begin position="121"/>
        <end position="140"/>
    </location>
</feature>
<proteinExistence type="predicted"/>
<feature type="transmembrane region" description="Helical" evidence="2">
    <location>
        <begin position="91"/>
        <end position="109"/>
    </location>
</feature>
<dbReference type="Proteomes" id="UP000589516">
    <property type="component" value="Unassembled WGS sequence"/>
</dbReference>
<evidence type="ECO:0000256" key="2">
    <source>
        <dbReference type="SAM" id="Phobius"/>
    </source>
</evidence>
<keyword evidence="2" id="KW-0472">Membrane</keyword>
<sequence>MNKPDIDGSLPGDEEEVEEQSVRRESEPAVRRQGTPPAPRSATESASNWGSMSDEASPDAMREKLSLIAGAGFTTLLAYFYFFIYMVEEEMLQLAIVVTFLVAVSLWFYMRGAARMDPVRANFFAGVIGILALIVLWQGWDAAKQHLIVSALLSVFSTFCFLKASELE</sequence>